<feature type="domain" description="AB hydrolase-1" evidence="1">
    <location>
        <begin position="40"/>
        <end position="139"/>
    </location>
</feature>
<sequence>MPSLQVRTNTGKTKYNYTISTPNRDSTDRIDPSLPVVLWFHSLAFPHVFHSQFADPLLRKFNLVVFDMRSHGLTESDDLPEGYSVKEAAVDALAFMDALSLPACHIVAIDYGSPIALQIAVSQPNRVLSLFLMSQTCLPEPPDVCEGHRQVYECWTSAFPSPDKLDMERMMEGGYGFSQFMFSNNMTNLAQAMFNATFPLCQKHWGYHGLHNYRVATLEFLLGRKGQSKAALSRLRCPVKLVYGTNDVAYPQDYTDDFLERLEDAGVEASLLVIPDAPHFIPCDHASEIDPVLHDFIMQNDNRRPPPVSGIVLSPWDALLRSNGWDPEGLDDSDDEFLVSYS</sequence>
<evidence type="ECO:0000313" key="3">
    <source>
        <dbReference type="Proteomes" id="UP000772434"/>
    </source>
</evidence>
<dbReference type="InterPro" id="IPR000073">
    <property type="entry name" value="AB_hydrolase_1"/>
</dbReference>
<proteinExistence type="predicted"/>
<gene>
    <name evidence="2" type="ORF">BDP27DRAFT_1267152</name>
</gene>
<organism evidence="2 3">
    <name type="scientific">Rhodocollybia butyracea</name>
    <dbReference type="NCBI Taxonomy" id="206335"/>
    <lineage>
        <taxon>Eukaryota</taxon>
        <taxon>Fungi</taxon>
        <taxon>Dikarya</taxon>
        <taxon>Basidiomycota</taxon>
        <taxon>Agaricomycotina</taxon>
        <taxon>Agaricomycetes</taxon>
        <taxon>Agaricomycetidae</taxon>
        <taxon>Agaricales</taxon>
        <taxon>Marasmiineae</taxon>
        <taxon>Omphalotaceae</taxon>
        <taxon>Rhodocollybia</taxon>
    </lineage>
</organism>
<reference evidence="2" key="1">
    <citation type="submission" date="2020-11" db="EMBL/GenBank/DDBJ databases">
        <authorList>
            <consortium name="DOE Joint Genome Institute"/>
            <person name="Ahrendt S."/>
            <person name="Riley R."/>
            <person name="Andreopoulos W."/>
            <person name="Labutti K."/>
            <person name="Pangilinan J."/>
            <person name="Ruiz-Duenas F.J."/>
            <person name="Barrasa J.M."/>
            <person name="Sanchez-Garcia M."/>
            <person name="Camarero S."/>
            <person name="Miyauchi S."/>
            <person name="Serrano A."/>
            <person name="Linde D."/>
            <person name="Babiker R."/>
            <person name="Drula E."/>
            <person name="Ayuso-Fernandez I."/>
            <person name="Pacheco R."/>
            <person name="Padilla G."/>
            <person name="Ferreira P."/>
            <person name="Barriuso J."/>
            <person name="Kellner H."/>
            <person name="Castanera R."/>
            <person name="Alfaro M."/>
            <person name="Ramirez L."/>
            <person name="Pisabarro A.G."/>
            <person name="Kuo A."/>
            <person name="Tritt A."/>
            <person name="Lipzen A."/>
            <person name="He G."/>
            <person name="Yan M."/>
            <person name="Ng V."/>
            <person name="Cullen D."/>
            <person name="Martin F."/>
            <person name="Rosso M.-N."/>
            <person name="Henrissat B."/>
            <person name="Hibbett D."/>
            <person name="Martinez A.T."/>
            <person name="Grigoriev I.V."/>
        </authorList>
    </citation>
    <scope>NUCLEOTIDE SEQUENCE</scope>
    <source>
        <strain evidence="2">AH 40177</strain>
    </source>
</reference>
<dbReference type="PANTHER" id="PTHR43433">
    <property type="entry name" value="HYDROLASE, ALPHA/BETA FOLD FAMILY PROTEIN"/>
    <property type="match status" value="1"/>
</dbReference>
<dbReference type="EMBL" id="JADNRY010000069">
    <property type="protein sequence ID" value="KAF9067756.1"/>
    <property type="molecule type" value="Genomic_DNA"/>
</dbReference>
<dbReference type="SUPFAM" id="SSF53474">
    <property type="entry name" value="alpha/beta-Hydrolases"/>
    <property type="match status" value="1"/>
</dbReference>
<protein>
    <submittedName>
        <fullName evidence="2">Alpha/Beta hydrolase protein</fullName>
    </submittedName>
</protein>
<dbReference type="AlphaFoldDB" id="A0A9P5U698"/>
<comment type="caution">
    <text evidence="2">The sequence shown here is derived from an EMBL/GenBank/DDBJ whole genome shotgun (WGS) entry which is preliminary data.</text>
</comment>
<dbReference type="InterPro" id="IPR000639">
    <property type="entry name" value="Epox_hydrolase-like"/>
</dbReference>
<dbReference type="Pfam" id="PF00561">
    <property type="entry name" value="Abhydrolase_1"/>
    <property type="match status" value="1"/>
</dbReference>
<evidence type="ECO:0000259" key="1">
    <source>
        <dbReference type="Pfam" id="PF00561"/>
    </source>
</evidence>
<dbReference type="OrthoDB" id="19657at2759"/>
<dbReference type="GO" id="GO:0004806">
    <property type="term" value="F:triacylglycerol lipase activity"/>
    <property type="evidence" value="ECO:0007669"/>
    <property type="project" value="TreeGrafter"/>
</dbReference>
<dbReference type="Gene3D" id="3.40.50.1820">
    <property type="entry name" value="alpha/beta hydrolase"/>
    <property type="match status" value="1"/>
</dbReference>
<keyword evidence="3" id="KW-1185">Reference proteome</keyword>
<dbReference type="InterPro" id="IPR050471">
    <property type="entry name" value="AB_hydrolase"/>
</dbReference>
<dbReference type="GO" id="GO:0046503">
    <property type="term" value="P:glycerolipid catabolic process"/>
    <property type="evidence" value="ECO:0007669"/>
    <property type="project" value="TreeGrafter"/>
</dbReference>
<name>A0A9P5U698_9AGAR</name>
<dbReference type="PRINTS" id="PR00412">
    <property type="entry name" value="EPOXHYDRLASE"/>
</dbReference>
<dbReference type="Proteomes" id="UP000772434">
    <property type="component" value="Unassembled WGS sequence"/>
</dbReference>
<accession>A0A9P5U698</accession>
<dbReference type="PANTHER" id="PTHR43433:SF5">
    <property type="entry name" value="AB HYDROLASE-1 DOMAIN-CONTAINING PROTEIN"/>
    <property type="match status" value="1"/>
</dbReference>
<keyword evidence="2" id="KW-0378">Hydrolase</keyword>
<evidence type="ECO:0000313" key="2">
    <source>
        <dbReference type="EMBL" id="KAF9067756.1"/>
    </source>
</evidence>
<dbReference type="InterPro" id="IPR029058">
    <property type="entry name" value="AB_hydrolase_fold"/>
</dbReference>